<dbReference type="Pfam" id="PF00180">
    <property type="entry name" value="Iso_dh"/>
    <property type="match status" value="1"/>
</dbReference>
<dbReference type="EMBL" id="CP091871">
    <property type="protein sequence ID" value="WEU40369.1"/>
    <property type="molecule type" value="Genomic_DNA"/>
</dbReference>
<organism evidence="4 5">
    <name type="scientific">Odinarchaeota yellowstonii (strain LCB_4)</name>
    <dbReference type="NCBI Taxonomy" id="1841599"/>
    <lineage>
        <taxon>Archaea</taxon>
        <taxon>Promethearchaeati</taxon>
        <taxon>Candidatus Odinarchaeota</taxon>
        <taxon>Candidatus Odinarchaeia</taxon>
        <taxon>Candidatus Odinarchaeales</taxon>
        <taxon>Candidatus Odinarchaeaceae</taxon>
        <taxon>Candidatus Odinarchaeum</taxon>
    </lineage>
</organism>
<gene>
    <name evidence="4" type="ORF">OdinLCB4_000085</name>
</gene>
<sequence length="364" mass="40106">MVKVTLIPGDGIGPEITEAMLNCVEATGADIQWDRVSAGAVALEKYGTPLPEETVNSFKKTHVLLKGPITTSFGSGFRSVTVALRQAFDLYANVRPAKSVEGVDSRFKNVDLIIIRENTEGSYFGIEFQKSSPELKELIQLLKKTHNIMLEEDAAITLKKISVRASQRIVKFAFDYAVENNRKKVTCVHKANIHKFSDGLFIEEARKIAQSYPDIIYEEKVVDNMAMQLVMKPEEYDVIVTPNLYGDILSDLAAGLVGGLGLLAGANIGAEYAMFEPVHGSAPKYAGLNKVNPTAMINSAIMMLRHLKMFSEAELLEKATLKVIKEGVKVTYDLYNRPSGSPVGTMEMADEIVRQIELLKSKGE</sequence>
<reference evidence="4" key="2">
    <citation type="journal article" date="2022" name="Nat. Microbiol.">
        <title>A closed Candidatus Odinarchaeum chromosome exposes Asgard archaeal viruses.</title>
        <authorList>
            <person name="Tamarit D."/>
            <person name="Caceres E.F."/>
            <person name="Krupovic M."/>
            <person name="Nijland R."/>
            <person name="Eme L."/>
            <person name="Robinson N.P."/>
            <person name="Ettema T.J.G."/>
        </authorList>
    </citation>
    <scope>NUCLEOTIDE SEQUENCE</scope>
    <source>
        <strain evidence="4">LCB_4</strain>
    </source>
</reference>
<dbReference type="Gene3D" id="3.40.718.10">
    <property type="entry name" value="Isopropylmalate Dehydrogenase"/>
    <property type="match status" value="1"/>
</dbReference>
<dbReference type="PROSITE" id="PS00470">
    <property type="entry name" value="IDH_IMDH"/>
    <property type="match status" value="1"/>
</dbReference>
<dbReference type="AlphaFoldDB" id="A0AAF0D2E6"/>
<accession>A0AAF0D2E6</accession>
<evidence type="ECO:0000256" key="2">
    <source>
        <dbReference type="ARBA" id="ARBA00023002"/>
    </source>
</evidence>
<dbReference type="Proteomes" id="UP000186851">
    <property type="component" value="Chromosome"/>
</dbReference>
<proteinExistence type="inferred from homology"/>
<dbReference type="InterPro" id="IPR019818">
    <property type="entry name" value="IsoCit/isopropylmalate_DH_CS"/>
</dbReference>
<dbReference type="GO" id="GO:0000287">
    <property type="term" value="F:magnesium ion binding"/>
    <property type="evidence" value="ECO:0007669"/>
    <property type="project" value="InterPro"/>
</dbReference>
<dbReference type="PANTHER" id="PTHR11835">
    <property type="entry name" value="DECARBOXYLATING DEHYDROGENASES-ISOCITRATE, ISOPROPYLMALATE, TARTRATE"/>
    <property type="match status" value="1"/>
</dbReference>
<evidence type="ECO:0000259" key="3">
    <source>
        <dbReference type="SMART" id="SM01329"/>
    </source>
</evidence>
<dbReference type="SMART" id="SM01329">
    <property type="entry name" value="Iso_dh"/>
    <property type="match status" value="1"/>
</dbReference>
<dbReference type="InterPro" id="IPR024084">
    <property type="entry name" value="IsoPropMal-DH-like_dom"/>
</dbReference>
<dbReference type="GO" id="GO:0051287">
    <property type="term" value="F:NAD binding"/>
    <property type="evidence" value="ECO:0007669"/>
    <property type="project" value="InterPro"/>
</dbReference>
<evidence type="ECO:0000313" key="5">
    <source>
        <dbReference type="Proteomes" id="UP000186851"/>
    </source>
</evidence>
<protein>
    <submittedName>
        <fullName evidence="4">Isocitrate/isopropylmalate dehydrogenase family protein</fullName>
    </submittedName>
</protein>
<dbReference type="GO" id="GO:0004449">
    <property type="term" value="F:isocitrate dehydrogenase (NAD+) activity"/>
    <property type="evidence" value="ECO:0007669"/>
    <property type="project" value="TreeGrafter"/>
</dbReference>
<name>A0AAF0D2E6_ODILC</name>
<dbReference type="KEGG" id="oyw:OdinLCB4_000085"/>
<dbReference type="GO" id="GO:0006099">
    <property type="term" value="P:tricarboxylic acid cycle"/>
    <property type="evidence" value="ECO:0007669"/>
    <property type="project" value="TreeGrafter"/>
</dbReference>
<dbReference type="SUPFAM" id="SSF53659">
    <property type="entry name" value="Isocitrate/Isopropylmalate dehydrogenase-like"/>
    <property type="match status" value="1"/>
</dbReference>
<comment type="similarity">
    <text evidence="1">Belongs to the isocitrate and isopropylmalate dehydrogenases family.</text>
</comment>
<keyword evidence="2" id="KW-0560">Oxidoreductase</keyword>
<evidence type="ECO:0000256" key="1">
    <source>
        <dbReference type="ARBA" id="ARBA00007769"/>
    </source>
</evidence>
<reference evidence="4" key="1">
    <citation type="journal article" date="2017" name="Nature">
        <title>Asgard archaea illuminate the origin of eukaryotic cellular complexity.</title>
        <authorList>
            <person name="Zaremba-Niedzwiedzka K."/>
            <person name="Caceres E.F."/>
            <person name="Saw J.H."/>
            <person name="Backstrom D."/>
            <person name="Juzokaite L."/>
            <person name="Vancaester E."/>
            <person name="Seitz K.W."/>
            <person name="Anantharaman K."/>
            <person name="Starnawski P."/>
            <person name="Kjeldsen K.U."/>
            <person name="Scott M.B."/>
            <person name="Nunoura T."/>
            <person name="Banfield J.F."/>
            <person name="Schramm A."/>
            <person name="Baker B.J."/>
            <person name="Spang A."/>
            <person name="Ettema T.J.G."/>
        </authorList>
    </citation>
    <scope>NUCLEOTIDE SEQUENCE</scope>
    <source>
        <strain evidence="4">LCB_4</strain>
    </source>
</reference>
<feature type="domain" description="Isopropylmalate dehydrogenase-like" evidence="3">
    <location>
        <begin position="3"/>
        <end position="352"/>
    </location>
</feature>
<dbReference type="PANTHER" id="PTHR11835:SF34">
    <property type="entry name" value="ISOCITRATE DEHYDROGENASE [NAD] SUBUNIT ALPHA, MITOCHONDRIAL"/>
    <property type="match status" value="1"/>
</dbReference>
<evidence type="ECO:0000313" key="4">
    <source>
        <dbReference type="EMBL" id="WEU40369.1"/>
    </source>
</evidence>
<dbReference type="GO" id="GO:0006102">
    <property type="term" value="P:isocitrate metabolic process"/>
    <property type="evidence" value="ECO:0007669"/>
    <property type="project" value="TreeGrafter"/>
</dbReference>